<dbReference type="OrthoDB" id="982794at2"/>
<accession>A0A501VU43</accession>
<dbReference type="EMBL" id="VFRQ01000017">
    <property type="protein sequence ID" value="TPE40598.1"/>
    <property type="molecule type" value="Genomic_DNA"/>
</dbReference>
<reference evidence="1 2" key="1">
    <citation type="submission" date="2019-06" db="EMBL/GenBank/DDBJ databases">
        <title>A novel bacterium of genus Pontibacter, isolated from marine sediment.</title>
        <authorList>
            <person name="Huang H."/>
            <person name="Mo K."/>
            <person name="Hu Y."/>
        </authorList>
    </citation>
    <scope>NUCLEOTIDE SEQUENCE [LARGE SCALE GENOMIC DNA]</scope>
    <source>
        <strain evidence="1 2">HB172049</strain>
    </source>
</reference>
<organism evidence="1 2">
    <name type="scientific">Pontibacter mangrovi</name>
    <dbReference type="NCBI Taxonomy" id="2589816"/>
    <lineage>
        <taxon>Bacteria</taxon>
        <taxon>Pseudomonadati</taxon>
        <taxon>Bacteroidota</taxon>
        <taxon>Cytophagia</taxon>
        <taxon>Cytophagales</taxon>
        <taxon>Hymenobacteraceae</taxon>
        <taxon>Pontibacter</taxon>
    </lineage>
</organism>
<dbReference type="AlphaFoldDB" id="A0A501VU43"/>
<keyword evidence="2" id="KW-1185">Reference proteome</keyword>
<evidence type="ECO:0000313" key="2">
    <source>
        <dbReference type="Proteomes" id="UP000316727"/>
    </source>
</evidence>
<comment type="caution">
    <text evidence="1">The sequence shown here is derived from an EMBL/GenBank/DDBJ whole genome shotgun (WGS) entry which is preliminary data.</text>
</comment>
<dbReference type="RefSeq" id="WP_140623878.1">
    <property type="nucleotide sequence ID" value="NZ_VFRQ01000017.1"/>
</dbReference>
<protein>
    <submittedName>
        <fullName evidence="1">Uncharacterized protein</fullName>
    </submittedName>
</protein>
<dbReference type="Proteomes" id="UP000316727">
    <property type="component" value="Unassembled WGS sequence"/>
</dbReference>
<gene>
    <name evidence="1" type="ORF">FJM65_19860</name>
</gene>
<evidence type="ECO:0000313" key="1">
    <source>
        <dbReference type="EMBL" id="TPE40598.1"/>
    </source>
</evidence>
<sequence length="101" mass="11939">MPYSPAILTGTTNHLQRIFEVEKLPSADLEALEYKIAHLVQQLLRHDFNRLLHILYRIDVDERKVKEAMIDADEEIIATRIARLILKREIQKTEIRLRYSS</sequence>
<name>A0A501VU43_9BACT</name>
<proteinExistence type="predicted"/>